<dbReference type="InterPro" id="IPR005069">
    <property type="entry name" value="Nucl-diP-sugar_transferase"/>
</dbReference>
<dbReference type="PANTHER" id="PTHR31967">
    <property type="entry name" value="GROUNDHOG (HEDGEHOG-LIKE FAMILY)-RELATED"/>
    <property type="match status" value="1"/>
</dbReference>
<evidence type="ECO:0000313" key="4">
    <source>
        <dbReference type="Proteomes" id="UP000887566"/>
    </source>
</evidence>
<keyword evidence="2" id="KW-0732">Signal</keyword>
<proteinExistence type="predicted"/>
<name>A0A914VY93_9BILA</name>
<evidence type="ECO:0000259" key="3">
    <source>
        <dbReference type="Pfam" id="PF03407"/>
    </source>
</evidence>
<sequence>MKLLAISVQVILLLVFLFHYSKKCRQSYEALTFIELHKQLVARETFEKDTELKRLLDDFKEKKPEEWIGEIKVAGRAIAPAVMMLNRHALNITLNWLCNVAGFAGVHDRLIIFAFDSPTVASLRKHWPRLHVLDWPIEPLQNRFSTGDGAYQLFQLFRANLAAFLAEKSLEFWMIQSDTYWRANLFDRADPALHMNYTDELLFDREGSSGLLADMIAGGNFFVKGTKKTTAFFERVSETLLWLYSTDNNLMGALCAHKFADLNCAFIPYSTLSNWRWHYGDKKQLPSLLQFDGGTGSEGKLEKMRSLGAAFVAFEKDGKARCDKRKSADPARAIDRDRLNAQGNDSNMIQMSLSFFHNACELLYAAMPAVGLFIRGTLFPFYAYFIMF</sequence>
<dbReference type="WBParaSite" id="PSAMB.scaffold263size60343.g3970.t1">
    <property type="protein sequence ID" value="PSAMB.scaffold263size60343.g3970.t1"/>
    <property type="gene ID" value="PSAMB.scaffold263size60343.g3970"/>
</dbReference>
<dbReference type="AlphaFoldDB" id="A0A914VY93"/>
<accession>A0A914VY93</accession>
<feature type="chain" id="PRO_5036698006" evidence="2">
    <location>
        <begin position="27"/>
        <end position="388"/>
    </location>
</feature>
<evidence type="ECO:0000313" key="5">
    <source>
        <dbReference type="WBParaSite" id="PSAMB.scaffold263size60343.g3970.t1"/>
    </source>
</evidence>
<keyword evidence="1" id="KW-0812">Transmembrane</keyword>
<keyword evidence="4" id="KW-1185">Reference proteome</keyword>
<feature type="domain" description="Nucleotide-diphospho-sugar transferase" evidence="3">
    <location>
        <begin position="106"/>
        <end position="304"/>
    </location>
</feature>
<organism evidence="4 5">
    <name type="scientific">Plectus sambesii</name>
    <dbReference type="NCBI Taxonomy" id="2011161"/>
    <lineage>
        <taxon>Eukaryota</taxon>
        <taxon>Metazoa</taxon>
        <taxon>Ecdysozoa</taxon>
        <taxon>Nematoda</taxon>
        <taxon>Chromadorea</taxon>
        <taxon>Plectida</taxon>
        <taxon>Plectina</taxon>
        <taxon>Plectoidea</taxon>
        <taxon>Plectidae</taxon>
        <taxon>Plectus</taxon>
    </lineage>
</organism>
<dbReference type="Proteomes" id="UP000887566">
    <property type="component" value="Unplaced"/>
</dbReference>
<dbReference type="Pfam" id="PF03407">
    <property type="entry name" value="Nucleotid_trans"/>
    <property type="match status" value="1"/>
</dbReference>
<keyword evidence="1" id="KW-0472">Membrane</keyword>
<evidence type="ECO:0000256" key="2">
    <source>
        <dbReference type="SAM" id="SignalP"/>
    </source>
</evidence>
<feature type="signal peptide" evidence="2">
    <location>
        <begin position="1"/>
        <end position="26"/>
    </location>
</feature>
<reference evidence="5" key="1">
    <citation type="submission" date="2022-11" db="UniProtKB">
        <authorList>
            <consortium name="WormBaseParasite"/>
        </authorList>
    </citation>
    <scope>IDENTIFICATION</scope>
</reference>
<keyword evidence="1" id="KW-1133">Transmembrane helix</keyword>
<evidence type="ECO:0000256" key="1">
    <source>
        <dbReference type="SAM" id="Phobius"/>
    </source>
</evidence>
<feature type="transmembrane region" description="Helical" evidence="1">
    <location>
        <begin position="362"/>
        <end position="385"/>
    </location>
</feature>
<protein>
    <submittedName>
        <fullName evidence="5">Nucleotide-diphospho-sugar transferase domain-containing protein</fullName>
    </submittedName>
</protein>